<dbReference type="InterPro" id="IPR036388">
    <property type="entry name" value="WH-like_DNA-bd_sf"/>
</dbReference>
<keyword evidence="3" id="KW-0731">Sigma factor</keyword>
<evidence type="ECO:0000313" key="8">
    <source>
        <dbReference type="Proteomes" id="UP001214250"/>
    </source>
</evidence>
<dbReference type="InterPro" id="IPR013325">
    <property type="entry name" value="RNA_pol_sigma_r2"/>
</dbReference>
<dbReference type="CDD" id="cd06171">
    <property type="entry name" value="Sigma70_r4"/>
    <property type="match status" value="1"/>
</dbReference>
<keyword evidence="4" id="KW-0804">Transcription</keyword>
<dbReference type="NCBIfam" id="TIGR02937">
    <property type="entry name" value="sigma70-ECF"/>
    <property type="match status" value="1"/>
</dbReference>
<comment type="similarity">
    <text evidence="1">Belongs to the sigma-70 factor family. ECF subfamily.</text>
</comment>
<dbReference type="InterPro" id="IPR014284">
    <property type="entry name" value="RNA_pol_sigma-70_dom"/>
</dbReference>
<dbReference type="InterPro" id="IPR039425">
    <property type="entry name" value="RNA_pol_sigma-70-like"/>
</dbReference>
<name>A0ABY7VY64_9BACT</name>
<evidence type="ECO:0000256" key="4">
    <source>
        <dbReference type="ARBA" id="ARBA00023163"/>
    </source>
</evidence>
<feature type="domain" description="RNA polymerase sigma factor 70 region 4 type 2" evidence="6">
    <location>
        <begin position="109"/>
        <end position="160"/>
    </location>
</feature>
<dbReference type="InterPro" id="IPR013249">
    <property type="entry name" value="RNA_pol_sigma70_r4_t2"/>
</dbReference>
<dbReference type="SUPFAM" id="SSF88659">
    <property type="entry name" value="Sigma3 and sigma4 domains of RNA polymerase sigma factors"/>
    <property type="match status" value="1"/>
</dbReference>
<keyword evidence="2" id="KW-0805">Transcription regulation</keyword>
<evidence type="ECO:0000256" key="2">
    <source>
        <dbReference type="ARBA" id="ARBA00023015"/>
    </source>
</evidence>
<evidence type="ECO:0000256" key="3">
    <source>
        <dbReference type="ARBA" id="ARBA00023082"/>
    </source>
</evidence>
<dbReference type="InterPro" id="IPR007627">
    <property type="entry name" value="RNA_pol_sigma70_r2"/>
</dbReference>
<keyword evidence="8" id="KW-1185">Reference proteome</keyword>
<dbReference type="RefSeq" id="WP_274154076.1">
    <property type="nucleotide sequence ID" value="NZ_CP117812.1"/>
</dbReference>
<evidence type="ECO:0000313" key="7">
    <source>
        <dbReference type="EMBL" id="WDE99216.1"/>
    </source>
</evidence>
<dbReference type="InterPro" id="IPR014331">
    <property type="entry name" value="RNA_pol_sigma70_ECF_RHOBA"/>
</dbReference>
<evidence type="ECO:0000256" key="1">
    <source>
        <dbReference type="ARBA" id="ARBA00010641"/>
    </source>
</evidence>
<reference evidence="7 8" key="1">
    <citation type="submission" date="2023-02" db="EMBL/GenBank/DDBJ databases">
        <title>Genome sequence of Lentisphaera profundi SAORIC-696.</title>
        <authorList>
            <person name="Kim e."/>
            <person name="Cho J.-C."/>
            <person name="Choi A."/>
            <person name="Kang I."/>
        </authorList>
    </citation>
    <scope>NUCLEOTIDE SEQUENCE [LARGE SCALE GENOMIC DNA]</scope>
    <source>
        <strain evidence="7 8">SAORIC-696</strain>
    </source>
</reference>
<dbReference type="SUPFAM" id="SSF88946">
    <property type="entry name" value="Sigma2 domain of RNA polymerase sigma factors"/>
    <property type="match status" value="1"/>
</dbReference>
<organism evidence="7 8">
    <name type="scientific">Lentisphaera profundi</name>
    <dbReference type="NCBI Taxonomy" id="1658616"/>
    <lineage>
        <taxon>Bacteria</taxon>
        <taxon>Pseudomonadati</taxon>
        <taxon>Lentisphaerota</taxon>
        <taxon>Lentisphaeria</taxon>
        <taxon>Lentisphaerales</taxon>
        <taxon>Lentisphaeraceae</taxon>
        <taxon>Lentisphaera</taxon>
    </lineage>
</organism>
<dbReference type="Pfam" id="PF08281">
    <property type="entry name" value="Sigma70_r4_2"/>
    <property type="match status" value="1"/>
</dbReference>
<feature type="domain" description="RNA polymerase sigma-70 region 2" evidence="5">
    <location>
        <begin position="13"/>
        <end position="75"/>
    </location>
</feature>
<dbReference type="EMBL" id="CP117812">
    <property type="protein sequence ID" value="WDE99216.1"/>
    <property type="molecule type" value="Genomic_DNA"/>
</dbReference>
<proteinExistence type="inferred from homology"/>
<dbReference type="Gene3D" id="1.10.10.10">
    <property type="entry name" value="Winged helix-like DNA-binding domain superfamily/Winged helix DNA-binding domain"/>
    <property type="match status" value="1"/>
</dbReference>
<dbReference type="Pfam" id="PF04542">
    <property type="entry name" value="Sigma70_r2"/>
    <property type="match status" value="1"/>
</dbReference>
<dbReference type="Gene3D" id="1.10.1740.10">
    <property type="match status" value="1"/>
</dbReference>
<sequence>MPNSESADFIELMSSFQGRLYGLILSLVADPDAANDILQDTNLILWTKAHEFQLGTSFKSWSFRIASFQVMAWRQKKMRDPLIFSNEIIQEMMAEQNKRPDNYEERKDKMETCLAKLPERQRDLIKKRYGLGSSIVHIAEELQSTANSIRQVLFRARTNLTQCVKSLPESDS</sequence>
<gene>
    <name evidence="7" type="ORF">PQO03_15380</name>
</gene>
<dbReference type="PANTHER" id="PTHR43133:SF51">
    <property type="entry name" value="RNA POLYMERASE SIGMA FACTOR"/>
    <property type="match status" value="1"/>
</dbReference>
<dbReference type="Proteomes" id="UP001214250">
    <property type="component" value="Chromosome 2"/>
</dbReference>
<protein>
    <submittedName>
        <fullName evidence="7">Sigma-70 family RNA polymerase sigma factor</fullName>
    </submittedName>
</protein>
<dbReference type="NCBIfam" id="TIGR02989">
    <property type="entry name" value="Sig-70_gvs1"/>
    <property type="match status" value="1"/>
</dbReference>
<evidence type="ECO:0000259" key="6">
    <source>
        <dbReference type="Pfam" id="PF08281"/>
    </source>
</evidence>
<accession>A0ABY7VY64</accession>
<dbReference type="InterPro" id="IPR013324">
    <property type="entry name" value="RNA_pol_sigma_r3/r4-like"/>
</dbReference>
<dbReference type="PANTHER" id="PTHR43133">
    <property type="entry name" value="RNA POLYMERASE ECF-TYPE SIGMA FACTO"/>
    <property type="match status" value="1"/>
</dbReference>
<evidence type="ECO:0000259" key="5">
    <source>
        <dbReference type="Pfam" id="PF04542"/>
    </source>
</evidence>